<name>A0ABV7UVZ5_9GAMM</name>
<comment type="subcellular location">
    <subcellularLocation>
        <location evidence="1">Cell membrane</location>
        <topology evidence="1">Multi-pass membrane protein</topology>
    </subcellularLocation>
</comment>
<evidence type="ECO:0000313" key="8">
    <source>
        <dbReference type="EMBL" id="MFC3660733.1"/>
    </source>
</evidence>
<dbReference type="InterPro" id="IPR050545">
    <property type="entry name" value="Mycobact_MmpL"/>
</dbReference>
<evidence type="ECO:0000256" key="6">
    <source>
        <dbReference type="SAM" id="Phobius"/>
    </source>
</evidence>
<dbReference type="Proteomes" id="UP001595724">
    <property type="component" value="Unassembled WGS sequence"/>
</dbReference>
<evidence type="ECO:0000256" key="3">
    <source>
        <dbReference type="ARBA" id="ARBA00022692"/>
    </source>
</evidence>
<keyword evidence="9" id="KW-1185">Reference proteome</keyword>
<evidence type="ECO:0000259" key="7">
    <source>
        <dbReference type="Pfam" id="PF03176"/>
    </source>
</evidence>
<dbReference type="InterPro" id="IPR004869">
    <property type="entry name" value="MMPL_dom"/>
</dbReference>
<evidence type="ECO:0000256" key="4">
    <source>
        <dbReference type="ARBA" id="ARBA00022989"/>
    </source>
</evidence>
<dbReference type="PANTHER" id="PTHR33406:SF13">
    <property type="entry name" value="MEMBRANE PROTEIN YDFJ"/>
    <property type="match status" value="1"/>
</dbReference>
<evidence type="ECO:0000256" key="2">
    <source>
        <dbReference type="ARBA" id="ARBA00022475"/>
    </source>
</evidence>
<feature type="transmembrane region" description="Helical" evidence="6">
    <location>
        <begin position="246"/>
        <end position="265"/>
    </location>
</feature>
<reference evidence="9" key="1">
    <citation type="journal article" date="2019" name="Int. J. Syst. Evol. Microbiol.">
        <title>The Global Catalogue of Microorganisms (GCM) 10K type strain sequencing project: providing services to taxonomists for standard genome sequencing and annotation.</title>
        <authorList>
            <consortium name="The Broad Institute Genomics Platform"/>
            <consortium name="The Broad Institute Genome Sequencing Center for Infectious Disease"/>
            <person name="Wu L."/>
            <person name="Ma J."/>
        </authorList>
    </citation>
    <scope>NUCLEOTIDE SEQUENCE [LARGE SCALE GENOMIC DNA]</scope>
    <source>
        <strain evidence="9">KCTC 42211</strain>
    </source>
</reference>
<evidence type="ECO:0000313" key="9">
    <source>
        <dbReference type="Proteomes" id="UP001595724"/>
    </source>
</evidence>
<protein>
    <submittedName>
        <fullName evidence="8">MMPL family transporter</fullName>
    </submittedName>
</protein>
<gene>
    <name evidence="8" type="ORF">ACFOM9_11705</name>
</gene>
<dbReference type="EMBL" id="JBHRYF010000008">
    <property type="protein sequence ID" value="MFC3660733.1"/>
    <property type="molecule type" value="Genomic_DNA"/>
</dbReference>
<feature type="transmembrane region" description="Helical" evidence="6">
    <location>
        <begin position="774"/>
        <end position="796"/>
    </location>
</feature>
<feature type="transmembrane region" description="Helical" evidence="6">
    <location>
        <begin position="364"/>
        <end position="383"/>
    </location>
</feature>
<comment type="caution">
    <text evidence="8">The sequence shown here is derived from an EMBL/GenBank/DDBJ whole genome shotgun (WGS) entry which is preliminary data.</text>
</comment>
<evidence type="ECO:0000256" key="1">
    <source>
        <dbReference type="ARBA" id="ARBA00004651"/>
    </source>
</evidence>
<accession>A0ABV7UVZ5</accession>
<proteinExistence type="predicted"/>
<dbReference type="Gene3D" id="1.20.1640.10">
    <property type="entry name" value="Multidrug efflux transporter AcrB transmembrane domain"/>
    <property type="match status" value="1"/>
</dbReference>
<organism evidence="8 9">
    <name type="scientific">Luteimonas notoginsengisoli</name>
    <dbReference type="NCBI Taxonomy" id="1578200"/>
    <lineage>
        <taxon>Bacteria</taxon>
        <taxon>Pseudomonadati</taxon>
        <taxon>Pseudomonadota</taxon>
        <taxon>Gammaproteobacteria</taxon>
        <taxon>Lysobacterales</taxon>
        <taxon>Lysobacteraceae</taxon>
        <taxon>Luteimonas</taxon>
    </lineage>
</organism>
<keyword evidence="3 6" id="KW-0812">Transmembrane</keyword>
<feature type="domain" description="Membrane transport protein MMPL" evidence="7">
    <location>
        <begin position="184"/>
        <end position="412"/>
    </location>
</feature>
<dbReference type="PANTHER" id="PTHR33406">
    <property type="entry name" value="MEMBRANE PROTEIN MJ1562-RELATED"/>
    <property type="match status" value="1"/>
</dbReference>
<feature type="transmembrane region" description="Helical" evidence="6">
    <location>
        <begin position="692"/>
        <end position="709"/>
    </location>
</feature>
<feature type="transmembrane region" description="Helical" evidence="6">
    <location>
        <begin position="339"/>
        <end position="358"/>
    </location>
</feature>
<dbReference type="RefSeq" id="WP_386710678.1">
    <property type="nucleotide sequence ID" value="NZ_JBHRYF010000008.1"/>
</dbReference>
<feature type="transmembrane region" description="Helical" evidence="6">
    <location>
        <begin position="299"/>
        <end position="319"/>
    </location>
</feature>
<feature type="transmembrane region" description="Helical" evidence="6">
    <location>
        <begin position="415"/>
        <end position="436"/>
    </location>
</feature>
<sequence>MSARLRITSALLWLGLLLLAGWWISAHLQLTGDLRKFMPAPETAEQKLLIDELGEGPGSRLLLVALAGADAPALAAQSKALNAALAADGQFALVANGDADLESIPERLRPYRYLLSNTLDSQQLDADYLAAQLDERVQDLGSPAGVLVEPLVGSDPTLETLKVAEALQPANAPRRLHGVWFDRAGKRALLVVQTRAAGFDPTGQQRAVDAIHAAYERARGDGTGTLVLSGPGAFSVEIGGRTQAEAQWIGTFDTIGLVLLMIVAYRSWKIPVLGVLPLASAGLAGLGAVALLFDGVHGITVAFGFTLIGVVQDYPIHLFSHQRPGVSPTQNARALWPTLATGVVSTCIAYVTFLFSGVDGLQQLAVFTITGLVVAALSTRLLLPRLIDPSSRDFADSRLLARLWSAIGRLPRPRWSLLALALAALAAIALAPGAFWQNDLSKLTPVPADALARDADLRAELGAPDVRYVLTLQGRDDEAVLRASERLRPALDALVRDGALSGYDMAAHYLPSAAVQRARQQALPGAAALRTALDAALADSPFRADVFDAFVDDVAAARTLRPLSRADLAGTPLEAGVGGLLLGGNGHAIALVSLSGLEDPATVARVARLNGASLLDMKAASESLVVAYRGRVLAALAAASLLLALTVWIAMRMSVVAQRRMAQAGAPPASPSTSSASRAEITRATAQRTVRVLLPMALTTMLILAVLRLCGVELTLFHLVALILAAGLGLDYALFFDHAGDDYADQLRTLHALIVCSLMTLLVFFLLALSSIPVLRAIGSTVALGVLGNFVLALLVSRQPAAKGPRAAETAATPTA</sequence>
<dbReference type="SUPFAM" id="SSF82866">
    <property type="entry name" value="Multidrug efflux transporter AcrB transmembrane domain"/>
    <property type="match status" value="2"/>
</dbReference>
<keyword evidence="5 6" id="KW-0472">Membrane</keyword>
<feature type="transmembrane region" description="Helical" evidence="6">
    <location>
        <begin position="747"/>
        <end position="768"/>
    </location>
</feature>
<dbReference type="Pfam" id="PF03176">
    <property type="entry name" value="MMPL"/>
    <property type="match status" value="1"/>
</dbReference>
<feature type="transmembrane region" description="Helical" evidence="6">
    <location>
        <begin position="715"/>
        <end position="735"/>
    </location>
</feature>
<evidence type="ECO:0000256" key="5">
    <source>
        <dbReference type="ARBA" id="ARBA00023136"/>
    </source>
</evidence>
<feature type="transmembrane region" description="Helical" evidence="6">
    <location>
        <begin position="272"/>
        <end position="293"/>
    </location>
</feature>
<feature type="transmembrane region" description="Helical" evidence="6">
    <location>
        <begin position="632"/>
        <end position="651"/>
    </location>
</feature>
<keyword evidence="2" id="KW-1003">Cell membrane</keyword>
<keyword evidence="4 6" id="KW-1133">Transmembrane helix</keyword>